<keyword evidence="1" id="KW-0479">Metal-binding</keyword>
<dbReference type="GO" id="GO:0005509">
    <property type="term" value="F:calcium ion binding"/>
    <property type="evidence" value="ECO:0007669"/>
    <property type="project" value="InterPro"/>
</dbReference>
<organism evidence="4 5">
    <name type="scientific">Paramuricea clavata</name>
    <name type="common">Red gorgonian</name>
    <name type="synonym">Violescent sea-whip</name>
    <dbReference type="NCBI Taxonomy" id="317549"/>
    <lineage>
        <taxon>Eukaryota</taxon>
        <taxon>Metazoa</taxon>
        <taxon>Cnidaria</taxon>
        <taxon>Anthozoa</taxon>
        <taxon>Octocorallia</taxon>
        <taxon>Malacalcyonacea</taxon>
        <taxon>Plexauridae</taxon>
        <taxon>Paramuricea</taxon>
    </lineage>
</organism>
<dbReference type="Proteomes" id="UP001152795">
    <property type="component" value="Unassembled WGS sequence"/>
</dbReference>
<dbReference type="Gene3D" id="1.10.238.10">
    <property type="entry name" value="EF-hand"/>
    <property type="match status" value="1"/>
</dbReference>
<sequence>MNMSVTEQQKAYHLRKLRTRCHRMDINHDGYLSREDFELVAKRLVEMASGITKEKSEEIHAAFLSIADLIGLKPGVKIPLEEAAKIGSDRYLSPTSKKPTAHHDLLFNCIDTNSDGHISIEEFKVYFKVVGNDMSDEEIKHSFDAIDSNGNGEISREEFVAAAKDFYFGVEETEVSNAFYGKLLPC</sequence>
<keyword evidence="2" id="KW-0677">Repeat</keyword>
<comment type="caution">
    <text evidence="4">The sequence shown here is derived from an EMBL/GenBank/DDBJ whole genome shotgun (WGS) entry which is preliminary data.</text>
</comment>
<keyword evidence="3" id="KW-0106">Calcium</keyword>
<dbReference type="PANTHER" id="PTHR23055">
    <property type="entry name" value="CALCIUM BINDING PROTEINS"/>
    <property type="match status" value="1"/>
</dbReference>
<dbReference type="Pfam" id="PF13499">
    <property type="entry name" value="EF-hand_7"/>
    <property type="match status" value="1"/>
</dbReference>
<reference evidence="4" key="1">
    <citation type="submission" date="2020-04" db="EMBL/GenBank/DDBJ databases">
        <authorList>
            <person name="Alioto T."/>
            <person name="Alioto T."/>
            <person name="Gomez Garrido J."/>
        </authorList>
    </citation>
    <scope>NUCLEOTIDE SEQUENCE</scope>
    <source>
        <strain evidence="4">A484AB</strain>
    </source>
</reference>
<dbReference type="InterPro" id="IPR011992">
    <property type="entry name" value="EF-hand-dom_pair"/>
</dbReference>
<evidence type="ECO:0000256" key="1">
    <source>
        <dbReference type="ARBA" id="ARBA00022723"/>
    </source>
</evidence>
<dbReference type="SMART" id="SM00054">
    <property type="entry name" value="EFh"/>
    <property type="match status" value="3"/>
</dbReference>
<gene>
    <name evidence="4" type="ORF">PACLA_8A025924</name>
</gene>
<dbReference type="InterPro" id="IPR018247">
    <property type="entry name" value="EF_Hand_1_Ca_BS"/>
</dbReference>
<dbReference type="InterPro" id="IPR028846">
    <property type="entry name" value="Recoverin"/>
</dbReference>
<protein>
    <submittedName>
        <fullName evidence="4">Sarcoplasmic calcium-binding</fullName>
    </submittedName>
</protein>
<evidence type="ECO:0000256" key="3">
    <source>
        <dbReference type="ARBA" id="ARBA00022837"/>
    </source>
</evidence>
<dbReference type="AlphaFoldDB" id="A0A7D9EC08"/>
<dbReference type="PROSITE" id="PS50222">
    <property type="entry name" value="EF_HAND_2"/>
    <property type="match status" value="3"/>
</dbReference>
<dbReference type="EMBL" id="CACRXK020004701">
    <property type="protein sequence ID" value="CAB4003704.1"/>
    <property type="molecule type" value="Genomic_DNA"/>
</dbReference>
<dbReference type="OrthoDB" id="427950at2759"/>
<dbReference type="SUPFAM" id="SSF47473">
    <property type="entry name" value="EF-hand"/>
    <property type="match status" value="1"/>
</dbReference>
<dbReference type="CDD" id="cd00051">
    <property type="entry name" value="EFh"/>
    <property type="match status" value="1"/>
</dbReference>
<evidence type="ECO:0000313" key="5">
    <source>
        <dbReference type="Proteomes" id="UP001152795"/>
    </source>
</evidence>
<evidence type="ECO:0000313" key="4">
    <source>
        <dbReference type="EMBL" id="CAB4003704.1"/>
    </source>
</evidence>
<evidence type="ECO:0000256" key="2">
    <source>
        <dbReference type="ARBA" id="ARBA00022737"/>
    </source>
</evidence>
<keyword evidence="5" id="KW-1185">Reference proteome</keyword>
<name>A0A7D9EC08_PARCT</name>
<dbReference type="PROSITE" id="PS00018">
    <property type="entry name" value="EF_HAND_1"/>
    <property type="match status" value="3"/>
</dbReference>
<proteinExistence type="predicted"/>
<accession>A0A7D9EC08</accession>
<dbReference type="InterPro" id="IPR002048">
    <property type="entry name" value="EF_hand_dom"/>
</dbReference>
<dbReference type="Pfam" id="PF13202">
    <property type="entry name" value="EF-hand_5"/>
    <property type="match status" value="1"/>
</dbReference>